<feature type="domain" description="EamA" evidence="9">
    <location>
        <begin position="17"/>
        <end position="153"/>
    </location>
</feature>
<feature type="transmembrane region" description="Helical" evidence="8">
    <location>
        <begin position="283"/>
        <end position="299"/>
    </location>
</feature>
<feature type="transmembrane region" description="Helical" evidence="8">
    <location>
        <begin position="20"/>
        <end position="39"/>
    </location>
</feature>
<feature type="transmembrane region" description="Helical" evidence="8">
    <location>
        <begin position="226"/>
        <end position="248"/>
    </location>
</feature>
<evidence type="ECO:0000259" key="9">
    <source>
        <dbReference type="Pfam" id="PF00892"/>
    </source>
</evidence>
<keyword evidence="5 8" id="KW-0812">Transmembrane</keyword>
<evidence type="ECO:0000256" key="6">
    <source>
        <dbReference type="ARBA" id="ARBA00022989"/>
    </source>
</evidence>
<keyword evidence="7 8" id="KW-0472">Membrane</keyword>
<dbReference type="RefSeq" id="WP_221288690.1">
    <property type="nucleotide sequence ID" value="NZ_JACHFM010000003.1"/>
</dbReference>
<evidence type="ECO:0000256" key="2">
    <source>
        <dbReference type="ARBA" id="ARBA00007362"/>
    </source>
</evidence>
<dbReference type="Proteomes" id="UP000549457">
    <property type="component" value="Unassembled WGS sequence"/>
</dbReference>
<dbReference type="InterPro" id="IPR004626">
    <property type="entry name" value="RarD"/>
</dbReference>
<sequence length="316" mass="34005">MVRASDKGSGCVTEARKGVLAMVATATIWGLSTIYYKALSNVPPIEVLSHRTLWSAVFFGIVVFSQGRGTEVRAALGSRRYLAMLAASSLMVAANWALFIQAVQTGHALQSSLGYYIFPLFAVALGYLVLGERFTRLQSVAIGLASAGVVLLTYGLGAPPWTAIAIAATFAFYGLIKNRLPLGPVVSVFLETLLLTPLALIWLWGMHSGSWTDLGGRIGGMFGKDFLTSAMLVFSGILTGGPLILFSYAARRIPYATLGLVQYLNPTLQFLVAVAVFGEHFTLWHGVTFALIWTALALYSSETLRQQRMVVSQAGP</sequence>
<protein>
    <submittedName>
        <fullName evidence="10">Chloramphenicol-sensitive protein RarD</fullName>
    </submittedName>
</protein>
<dbReference type="InterPro" id="IPR000620">
    <property type="entry name" value="EamA_dom"/>
</dbReference>
<accession>A0A840SUR5</accession>
<evidence type="ECO:0000256" key="1">
    <source>
        <dbReference type="ARBA" id="ARBA00004651"/>
    </source>
</evidence>
<gene>
    <name evidence="10" type="ORF">HNP73_002960</name>
</gene>
<organism evidence="10 11">
    <name type="scientific">Amaricoccus macauensis</name>
    <dbReference type="NCBI Taxonomy" id="57001"/>
    <lineage>
        <taxon>Bacteria</taxon>
        <taxon>Pseudomonadati</taxon>
        <taxon>Pseudomonadota</taxon>
        <taxon>Alphaproteobacteria</taxon>
        <taxon>Rhodobacterales</taxon>
        <taxon>Paracoccaceae</taxon>
        <taxon>Amaricoccus</taxon>
    </lineage>
</organism>
<evidence type="ECO:0000256" key="8">
    <source>
        <dbReference type="SAM" id="Phobius"/>
    </source>
</evidence>
<dbReference type="Pfam" id="PF00892">
    <property type="entry name" value="EamA"/>
    <property type="match status" value="1"/>
</dbReference>
<dbReference type="PANTHER" id="PTHR22911">
    <property type="entry name" value="ACYL-MALONYL CONDENSING ENZYME-RELATED"/>
    <property type="match status" value="1"/>
</dbReference>
<comment type="caution">
    <text evidence="10">The sequence shown here is derived from an EMBL/GenBank/DDBJ whole genome shotgun (WGS) entry which is preliminary data.</text>
</comment>
<evidence type="ECO:0000313" key="11">
    <source>
        <dbReference type="Proteomes" id="UP000549457"/>
    </source>
</evidence>
<feature type="transmembrane region" description="Helical" evidence="8">
    <location>
        <begin position="81"/>
        <end position="101"/>
    </location>
</feature>
<dbReference type="NCBIfam" id="TIGR00688">
    <property type="entry name" value="rarD"/>
    <property type="match status" value="1"/>
</dbReference>
<feature type="transmembrane region" description="Helical" evidence="8">
    <location>
        <begin position="113"/>
        <end position="130"/>
    </location>
</feature>
<dbReference type="SUPFAM" id="SSF103481">
    <property type="entry name" value="Multidrug resistance efflux transporter EmrE"/>
    <property type="match status" value="2"/>
</dbReference>
<feature type="transmembrane region" description="Helical" evidence="8">
    <location>
        <begin position="255"/>
        <end position="277"/>
    </location>
</feature>
<dbReference type="EMBL" id="JACHFM010000003">
    <property type="protein sequence ID" value="MBB5223013.1"/>
    <property type="molecule type" value="Genomic_DNA"/>
</dbReference>
<comment type="similarity">
    <text evidence="2">Belongs to the EamA transporter family.</text>
</comment>
<feature type="transmembrane region" description="Helical" evidence="8">
    <location>
        <begin position="188"/>
        <end position="206"/>
    </location>
</feature>
<evidence type="ECO:0000313" key="10">
    <source>
        <dbReference type="EMBL" id="MBB5223013.1"/>
    </source>
</evidence>
<evidence type="ECO:0000256" key="3">
    <source>
        <dbReference type="ARBA" id="ARBA00022448"/>
    </source>
</evidence>
<dbReference type="PANTHER" id="PTHR22911:SF137">
    <property type="entry name" value="SOLUTE CARRIER FAMILY 35 MEMBER G2-RELATED"/>
    <property type="match status" value="1"/>
</dbReference>
<feature type="transmembrane region" description="Helical" evidence="8">
    <location>
        <begin position="51"/>
        <end position="69"/>
    </location>
</feature>
<keyword evidence="11" id="KW-1185">Reference proteome</keyword>
<name>A0A840SUR5_9RHOB</name>
<feature type="transmembrane region" description="Helical" evidence="8">
    <location>
        <begin position="137"/>
        <end position="154"/>
    </location>
</feature>
<keyword evidence="4" id="KW-1003">Cell membrane</keyword>
<dbReference type="InterPro" id="IPR037185">
    <property type="entry name" value="EmrE-like"/>
</dbReference>
<evidence type="ECO:0000256" key="5">
    <source>
        <dbReference type="ARBA" id="ARBA00022692"/>
    </source>
</evidence>
<comment type="subcellular location">
    <subcellularLocation>
        <location evidence="1">Cell membrane</location>
        <topology evidence="1">Multi-pass membrane protein</topology>
    </subcellularLocation>
</comment>
<dbReference type="GO" id="GO:0005886">
    <property type="term" value="C:plasma membrane"/>
    <property type="evidence" value="ECO:0007669"/>
    <property type="project" value="UniProtKB-SubCell"/>
</dbReference>
<evidence type="ECO:0000256" key="4">
    <source>
        <dbReference type="ARBA" id="ARBA00022475"/>
    </source>
</evidence>
<feature type="transmembrane region" description="Helical" evidence="8">
    <location>
        <begin position="160"/>
        <end position="176"/>
    </location>
</feature>
<keyword evidence="6 8" id="KW-1133">Transmembrane helix</keyword>
<dbReference type="AlphaFoldDB" id="A0A840SUR5"/>
<proteinExistence type="inferred from homology"/>
<keyword evidence="3" id="KW-0813">Transport</keyword>
<reference evidence="10 11" key="1">
    <citation type="submission" date="2020-08" db="EMBL/GenBank/DDBJ databases">
        <title>Genomic Encyclopedia of Type Strains, Phase IV (KMG-IV): sequencing the most valuable type-strain genomes for metagenomic binning, comparative biology and taxonomic classification.</title>
        <authorList>
            <person name="Goeker M."/>
        </authorList>
    </citation>
    <scope>NUCLEOTIDE SEQUENCE [LARGE SCALE GENOMIC DNA]</scope>
    <source>
        <strain evidence="10 11">DSM 101730</strain>
    </source>
</reference>
<evidence type="ECO:0000256" key="7">
    <source>
        <dbReference type="ARBA" id="ARBA00023136"/>
    </source>
</evidence>